<dbReference type="EMBL" id="KN837472">
    <property type="protein sequence ID" value="KIJ24605.1"/>
    <property type="molecule type" value="Genomic_DNA"/>
</dbReference>
<gene>
    <name evidence="2" type="ORF">M422DRAFT_274558</name>
</gene>
<sequence length="164" mass="16518">MPLSPPLPPSPALSSPCRLHCAAVPRAVSSPPPPRSPIRSPPLPPSPHPSTCLSTTKQAANKTTCGAATTSITTVSYAVSSVPSPLRLLLSPSTTVSNSYTTTSVTSVSRAVSSTPLSPTVSSPPPPPISAFTVVSSVTTATPGSTAPFLPQPWAPPLPPSLPS</sequence>
<keyword evidence="3" id="KW-1185">Reference proteome</keyword>
<feature type="compositionally biased region" description="Polar residues" evidence="1">
    <location>
        <begin position="51"/>
        <end position="61"/>
    </location>
</feature>
<evidence type="ECO:0000313" key="3">
    <source>
        <dbReference type="Proteomes" id="UP000054279"/>
    </source>
</evidence>
<evidence type="ECO:0000256" key="1">
    <source>
        <dbReference type="SAM" id="MobiDB-lite"/>
    </source>
</evidence>
<reference evidence="2 3" key="1">
    <citation type="submission" date="2014-06" db="EMBL/GenBank/DDBJ databases">
        <title>Evolutionary Origins and Diversification of the Mycorrhizal Mutualists.</title>
        <authorList>
            <consortium name="DOE Joint Genome Institute"/>
            <consortium name="Mycorrhizal Genomics Consortium"/>
            <person name="Kohler A."/>
            <person name="Kuo A."/>
            <person name="Nagy L.G."/>
            <person name="Floudas D."/>
            <person name="Copeland A."/>
            <person name="Barry K.W."/>
            <person name="Cichocki N."/>
            <person name="Veneault-Fourrey C."/>
            <person name="LaButti K."/>
            <person name="Lindquist E.A."/>
            <person name="Lipzen A."/>
            <person name="Lundell T."/>
            <person name="Morin E."/>
            <person name="Murat C."/>
            <person name="Riley R."/>
            <person name="Ohm R."/>
            <person name="Sun H."/>
            <person name="Tunlid A."/>
            <person name="Henrissat B."/>
            <person name="Grigoriev I.V."/>
            <person name="Hibbett D.S."/>
            <person name="Martin F."/>
        </authorList>
    </citation>
    <scope>NUCLEOTIDE SEQUENCE [LARGE SCALE GENOMIC DNA]</scope>
    <source>
        <strain evidence="2 3">SS14</strain>
    </source>
</reference>
<feature type="region of interest" description="Disordered" evidence="1">
    <location>
        <begin position="25"/>
        <end position="61"/>
    </location>
</feature>
<name>A0A0C9UHB3_SPHS4</name>
<feature type="compositionally biased region" description="Low complexity" evidence="1">
    <location>
        <begin position="95"/>
        <end position="121"/>
    </location>
</feature>
<protein>
    <submittedName>
        <fullName evidence="2">Uncharacterized protein</fullName>
    </submittedName>
</protein>
<feature type="region of interest" description="Disordered" evidence="1">
    <location>
        <begin position="95"/>
        <end position="164"/>
    </location>
</feature>
<dbReference type="AlphaFoldDB" id="A0A0C9UHB3"/>
<dbReference type="HOGENOM" id="CLU_1620130_0_0_1"/>
<organism evidence="2 3">
    <name type="scientific">Sphaerobolus stellatus (strain SS14)</name>
    <dbReference type="NCBI Taxonomy" id="990650"/>
    <lineage>
        <taxon>Eukaryota</taxon>
        <taxon>Fungi</taxon>
        <taxon>Dikarya</taxon>
        <taxon>Basidiomycota</taxon>
        <taxon>Agaricomycotina</taxon>
        <taxon>Agaricomycetes</taxon>
        <taxon>Phallomycetidae</taxon>
        <taxon>Geastrales</taxon>
        <taxon>Sphaerobolaceae</taxon>
        <taxon>Sphaerobolus</taxon>
    </lineage>
</organism>
<feature type="compositionally biased region" description="Pro residues" evidence="1">
    <location>
        <begin position="30"/>
        <end position="48"/>
    </location>
</feature>
<dbReference type="Proteomes" id="UP000054279">
    <property type="component" value="Unassembled WGS sequence"/>
</dbReference>
<accession>A0A0C9UHB3</accession>
<proteinExistence type="predicted"/>
<feature type="compositionally biased region" description="Low complexity" evidence="1">
    <location>
        <begin position="130"/>
        <end position="149"/>
    </location>
</feature>
<feature type="compositionally biased region" description="Pro residues" evidence="1">
    <location>
        <begin position="150"/>
        <end position="164"/>
    </location>
</feature>
<evidence type="ECO:0000313" key="2">
    <source>
        <dbReference type="EMBL" id="KIJ24605.1"/>
    </source>
</evidence>